<dbReference type="CDD" id="cd04724">
    <property type="entry name" value="Tryptophan_synthase_alpha"/>
    <property type="match status" value="1"/>
</dbReference>
<dbReference type="HAMAP" id="MF_00131">
    <property type="entry name" value="Trp_synth_alpha"/>
    <property type="match status" value="1"/>
</dbReference>
<reference evidence="11 12" key="1">
    <citation type="submission" date="2013-12" db="EMBL/GenBank/DDBJ databases">
        <authorList>
            <person name="Stott M."/>
        </authorList>
    </citation>
    <scope>NUCLEOTIDE SEQUENCE [LARGE SCALE GENOMIC DNA]</scope>
    <source>
        <strain evidence="11 12">K22</strain>
    </source>
</reference>
<evidence type="ECO:0000256" key="3">
    <source>
        <dbReference type="ARBA" id="ARBA00011270"/>
    </source>
</evidence>
<dbReference type="AlphaFoldDB" id="A0A0B6X161"/>
<dbReference type="InterPro" id="IPR011060">
    <property type="entry name" value="RibuloseP-bd_barrel"/>
</dbReference>
<comment type="function">
    <text evidence="1 9">The alpha subunit is responsible for the aldol cleavage of indoleglycerol phosphate to indole and glyceraldehyde 3-phosphate.</text>
</comment>
<dbReference type="GO" id="GO:0005829">
    <property type="term" value="C:cytosol"/>
    <property type="evidence" value="ECO:0007669"/>
    <property type="project" value="TreeGrafter"/>
</dbReference>
<dbReference type="UniPathway" id="UPA00035">
    <property type="reaction ID" value="UER00044"/>
</dbReference>
<keyword evidence="12" id="KW-1185">Reference proteome</keyword>
<dbReference type="PROSITE" id="PS00167">
    <property type="entry name" value="TRP_SYNTHASE_ALPHA"/>
    <property type="match status" value="1"/>
</dbReference>
<comment type="catalytic activity">
    <reaction evidence="8 9">
        <text>(1S,2R)-1-C-(indol-3-yl)glycerol 3-phosphate + L-serine = D-glyceraldehyde 3-phosphate + L-tryptophan + H2O</text>
        <dbReference type="Rhea" id="RHEA:10532"/>
        <dbReference type="ChEBI" id="CHEBI:15377"/>
        <dbReference type="ChEBI" id="CHEBI:33384"/>
        <dbReference type="ChEBI" id="CHEBI:57912"/>
        <dbReference type="ChEBI" id="CHEBI:58866"/>
        <dbReference type="ChEBI" id="CHEBI:59776"/>
        <dbReference type="EC" id="4.2.1.20"/>
    </reaction>
</comment>
<organism evidence="11 12">
    <name type="scientific">Pyrinomonas methylaliphatogenes</name>
    <dbReference type="NCBI Taxonomy" id="454194"/>
    <lineage>
        <taxon>Bacteria</taxon>
        <taxon>Pseudomonadati</taxon>
        <taxon>Acidobacteriota</taxon>
        <taxon>Blastocatellia</taxon>
        <taxon>Blastocatellales</taxon>
        <taxon>Pyrinomonadaceae</taxon>
        <taxon>Pyrinomonas</taxon>
    </lineage>
</organism>
<comment type="similarity">
    <text evidence="9 10">Belongs to the TrpA family.</text>
</comment>
<proteinExistence type="inferred from homology"/>
<dbReference type="GO" id="GO:0004834">
    <property type="term" value="F:tryptophan synthase activity"/>
    <property type="evidence" value="ECO:0007669"/>
    <property type="project" value="UniProtKB-UniRule"/>
</dbReference>
<evidence type="ECO:0000256" key="5">
    <source>
        <dbReference type="ARBA" id="ARBA00022822"/>
    </source>
</evidence>
<reference evidence="11 12" key="2">
    <citation type="submission" date="2015-01" db="EMBL/GenBank/DDBJ databases">
        <title>Complete genome sequence of Pyrinomonas methylaliphatogenes type strain K22T.</title>
        <authorList>
            <person name="Lee K.C.Y."/>
            <person name="Power J.F."/>
            <person name="Dunfield P.F."/>
            <person name="Morgan X.C."/>
            <person name="Huttenhower C."/>
            <person name="Stott M.B."/>
        </authorList>
    </citation>
    <scope>NUCLEOTIDE SEQUENCE [LARGE SCALE GENOMIC DNA]</scope>
    <source>
        <strain evidence="11 12">K22</strain>
    </source>
</reference>
<name>A0A0B6X161_9BACT</name>
<dbReference type="STRING" id="454194.PYK22_02331"/>
<evidence type="ECO:0000256" key="7">
    <source>
        <dbReference type="ARBA" id="ARBA00023239"/>
    </source>
</evidence>
<dbReference type="InterPro" id="IPR002028">
    <property type="entry name" value="Trp_synthase_suA"/>
</dbReference>
<dbReference type="PANTHER" id="PTHR43406:SF1">
    <property type="entry name" value="TRYPTOPHAN SYNTHASE ALPHA CHAIN, CHLOROPLASTIC"/>
    <property type="match status" value="1"/>
</dbReference>
<keyword evidence="5 9" id="KW-0822">Tryptophan biosynthesis</keyword>
<dbReference type="Proteomes" id="UP000031518">
    <property type="component" value="Unassembled WGS sequence"/>
</dbReference>
<dbReference type="Pfam" id="PF00290">
    <property type="entry name" value="Trp_syntA"/>
    <property type="match status" value="1"/>
</dbReference>
<dbReference type="Gene3D" id="3.20.20.70">
    <property type="entry name" value="Aldolase class I"/>
    <property type="match status" value="1"/>
</dbReference>
<evidence type="ECO:0000256" key="1">
    <source>
        <dbReference type="ARBA" id="ARBA00003365"/>
    </source>
</evidence>
<evidence type="ECO:0000313" key="12">
    <source>
        <dbReference type="Proteomes" id="UP000031518"/>
    </source>
</evidence>
<dbReference type="EMBL" id="CBXV010000008">
    <property type="protein sequence ID" value="CDM66304.1"/>
    <property type="molecule type" value="Genomic_DNA"/>
</dbReference>
<evidence type="ECO:0000313" key="11">
    <source>
        <dbReference type="EMBL" id="CDM66304.1"/>
    </source>
</evidence>
<comment type="pathway">
    <text evidence="2 9">Amino-acid biosynthesis; L-tryptophan biosynthesis; L-tryptophan from chorismate: step 5/5.</text>
</comment>
<evidence type="ECO:0000256" key="9">
    <source>
        <dbReference type="HAMAP-Rule" id="MF_00131"/>
    </source>
</evidence>
<evidence type="ECO:0000256" key="4">
    <source>
        <dbReference type="ARBA" id="ARBA00022605"/>
    </source>
</evidence>
<evidence type="ECO:0000256" key="6">
    <source>
        <dbReference type="ARBA" id="ARBA00023141"/>
    </source>
</evidence>
<dbReference type="FunFam" id="3.20.20.70:FF:000037">
    <property type="entry name" value="Tryptophan synthase alpha chain"/>
    <property type="match status" value="1"/>
</dbReference>
<evidence type="ECO:0000256" key="8">
    <source>
        <dbReference type="ARBA" id="ARBA00049047"/>
    </source>
</evidence>
<dbReference type="NCBIfam" id="TIGR00262">
    <property type="entry name" value="trpA"/>
    <property type="match status" value="1"/>
</dbReference>
<evidence type="ECO:0000256" key="2">
    <source>
        <dbReference type="ARBA" id="ARBA00004733"/>
    </source>
</evidence>
<dbReference type="InterPro" id="IPR013785">
    <property type="entry name" value="Aldolase_TIM"/>
</dbReference>
<sequence length="290" mass="31093">MAPLKSRGEGSIEAFISGAQKESVTRIAESFARLRRERRRGFIPFITAGDPDIGTTGELIVELARAGATCIELGVPFSDPVADGPVIQRASERALAQGVGVDEVLQAVARARKETDLPIVLFSYYNPLLQYGLERLAQDARAAGIDGVLVTDLVPEEAAEWIEVLHAHELDSIFLAAPTSTDERLRLIAAKTSGFIYAVSRTGVTGERAEVSAQAARLVARLRRLTDLPIAVGFGISRAEHVAEVWQYADAAVVGSSVVAEIARLTGAPDLVRRVGAFARSLLPTSELPR</sequence>
<dbReference type="PANTHER" id="PTHR43406">
    <property type="entry name" value="TRYPTOPHAN SYNTHASE, ALPHA CHAIN"/>
    <property type="match status" value="1"/>
</dbReference>
<evidence type="ECO:0000256" key="10">
    <source>
        <dbReference type="RuleBase" id="RU003662"/>
    </source>
</evidence>
<dbReference type="InterPro" id="IPR018204">
    <property type="entry name" value="Trp_synthase_alpha_AS"/>
</dbReference>
<protein>
    <recommendedName>
        <fullName evidence="9">Tryptophan synthase alpha chain</fullName>
        <ecNumber evidence="9">4.2.1.20</ecNumber>
    </recommendedName>
</protein>
<dbReference type="EC" id="4.2.1.20" evidence="9"/>
<keyword evidence="6 9" id="KW-0057">Aromatic amino acid biosynthesis</keyword>
<feature type="active site" description="Proton acceptor" evidence="9">
    <location>
        <position position="83"/>
    </location>
</feature>
<gene>
    <name evidence="9" type="primary">trpA</name>
    <name evidence="11" type="ORF">PYK22_02331</name>
</gene>
<dbReference type="OrthoDB" id="9804578at2"/>
<keyword evidence="4 9" id="KW-0028">Amino-acid biosynthesis</keyword>
<comment type="subunit">
    <text evidence="3 9">Tetramer of two alpha and two beta chains.</text>
</comment>
<keyword evidence="7 9" id="KW-0456">Lyase</keyword>
<dbReference type="SUPFAM" id="SSF51366">
    <property type="entry name" value="Ribulose-phoshate binding barrel"/>
    <property type="match status" value="1"/>
</dbReference>
<accession>A0A0B6X161</accession>
<feature type="active site" description="Proton acceptor" evidence="9">
    <location>
        <position position="72"/>
    </location>
</feature>